<evidence type="ECO:0000313" key="8">
    <source>
        <dbReference type="EMBL" id="VDM37422.1"/>
    </source>
</evidence>
<dbReference type="SUPFAM" id="SSF52540">
    <property type="entry name" value="P-loop containing nucleoside triphosphate hydrolases"/>
    <property type="match status" value="1"/>
</dbReference>
<dbReference type="InterPro" id="IPR047187">
    <property type="entry name" value="SF1_C_Upf1"/>
</dbReference>
<evidence type="ECO:0000259" key="5">
    <source>
        <dbReference type="Pfam" id="PF16399"/>
    </source>
</evidence>
<dbReference type="CDD" id="cd17935">
    <property type="entry name" value="EEXXQc_AQR"/>
    <property type="match status" value="1"/>
</dbReference>
<feature type="compositionally biased region" description="Acidic residues" evidence="2">
    <location>
        <begin position="1486"/>
        <end position="1495"/>
    </location>
</feature>
<keyword evidence="1" id="KW-0539">Nucleus</keyword>
<feature type="compositionally biased region" description="Basic and acidic residues" evidence="2">
    <location>
        <begin position="1472"/>
        <end position="1481"/>
    </location>
</feature>
<evidence type="ECO:0000256" key="1">
    <source>
        <dbReference type="PIRNR" id="PIRNR038901"/>
    </source>
</evidence>
<dbReference type="InterPro" id="IPR027417">
    <property type="entry name" value="P-loop_NTPase"/>
</dbReference>
<dbReference type="InterPro" id="IPR032174">
    <property type="entry name" value="Aquarius_N"/>
</dbReference>
<evidence type="ECO:0000259" key="6">
    <source>
        <dbReference type="Pfam" id="PF21143"/>
    </source>
</evidence>
<dbReference type="PIRSF" id="PIRSF038901">
    <property type="entry name" value="AQR_cwf11"/>
    <property type="match status" value="1"/>
</dbReference>
<dbReference type="PANTHER" id="PTHR10887:SF5">
    <property type="entry name" value="RNA HELICASE AQUARIUS"/>
    <property type="match status" value="1"/>
</dbReference>
<dbReference type="Pfam" id="PF21144">
    <property type="entry name" value="Aquarius_N_3rd"/>
    <property type="match status" value="1"/>
</dbReference>
<dbReference type="InterPro" id="IPR045055">
    <property type="entry name" value="DNA2/NAM7-like"/>
</dbReference>
<dbReference type="InterPro" id="IPR041677">
    <property type="entry name" value="DNA2/NAM7_AAA_11"/>
</dbReference>
<feature type="domain" description="RNA helicase aquarius beta-barrel" evidence="6">
    <location>
        <begin position="561"/>
        <end position="729"/>
    </location>
</feature>
<evidence type="ECO:0000259" key="3">
    <source>
        <dbReference type="Pfam" id="PF13086"/>
    </source>
</evidence>
<dbReference type="GO" id="GO:0000398">
    <property type="term" value="P:mRNA splicing, via spliceosome"/>
    <property type="evidence" value="ECO:0007669"/>
    <property type="project" value="InterPro"/>
</dbReference>
<feature type="domain" description="RNA helicase aquarius insertion" evidence="7">
    <location>
        <begin position="777"/>
        <end position="854"/>
    </location>
</feature>
<comment type="similarity">
    <text evidence="1">Belongs to the CWF11 family.</text>
</comment>
<feature type="compositionally biased region" description="Basic and acidic residues" evidence="2">
    <location>
        <begin position="1501"/>
        <end position="1512"/>
    </location>
</feature>
<dbReference type="Pfam" id="PF21143">
    <property type="entry name" value="Aquarius_N_2nd"/>
    <property type="match status" value="1"/>
</dbReference>
<feature type="domain" description="DNA2/NAM7 helicase helicase" evidence="3">
    <location>
        <begin position="867"/>
        <end position="1168"/>
    </location>
</feature>
<dbReference type="InterPro" id="IPR048967">
    <property type="entry name" value="Aquarius_insert"/>
</dbReference>
<dbReference type="InterPro" id="IPR041679">
    <property type="entry name" value="DNA2/NAM7-like_C"/>
</dbReference>
<dbReference type="InterPro" id="IPR026300">
    <property type="entry name" value="CWF11_fam"/>
</dbReference>
<proteinExistence type="inferred from homology"/>
<reference evidence="8 9" key="2">
    <citation type="submission" date="2018-11" db="EMBL/GenBank/DDBJ databases">
        <authorList>
            <consortium name="Pathogen Informatics"/>
        </authorList>
    </citation>
    <scope>NUCLEOTIDE SEQUENCE [LARGE SCALE GENOMIC DNA]</scope>
</reference>
<organism evidence="9 10">
    <name type="scientific">Toxocara canis</name>
    <name type="common">Canine roundworm</name>
    <dbReference type="NCBI Taxonomy" id="6265"/>
    <lineage>
        <taxon>Eukaryota</taxon>
        <taxon>Metazoa</taxon>
        <taxon>Ecdysozoa</taxon>
        <taxon>Nematoda</taxon>
        <taxon>Chromadorea</taxon>
        <taxon>Rhabditida</taxon>
        <taxon>Spirurina</taxon>
        <taxon>Ascaridomorpha</taxon>
        <taxon>Ascaridoidea</taxon>
        <taxon>Toxocaridae</taxon>
        <taxon>Toxocara</taxon>
    </lineage>
</organism>
<name>A0A183UCA9_TOXCA</name>
<protein>
    <submittedName>
        <fullName evidence="10">Intron-binding protein aquarius</fullName>
    </submittedName>
</protein>
<dbReference type="InterPro" id="IPR048966">
    <property type="entry name" value="Aquarius_b-barrel"/>
</dbReference>
<dbReference type="GO" id="GO:0003729">
    <property type="term" value="F:mRNA binding"/>
    <property type="evidence" value="ECO:0007669"/>
    <property type="project" value="TreeGrafter"/>
</dbReference>
<evidence type="ECO:0000259" key="7">
    <source>
        <dbReference type="Pfam" id="PF21144"/>
    </source>
</evidence>
<evidence type="ECO:0000259" key="4">
    <source>
        <dbReference type="Pfam" id="PF13087"/>
    </source>
</evidence>
<evidence type="ECO:0000256" key="2">
    <source>
        <dbReference type="SAM" id="MobiDB-lite"/>
    </source>
</evidence>
<keyword evidence="9" id="KW-1185">Reference proteome</keyword>
<dbReference type="FunFam" id="3.40.50.300:FF:002863">
    <property type="entry name" value="Pre-mRNA-splicing factor cwf11"/>
    <property type="match status" value="1"/>
</dbReference>
<reference evidence="10" key="1">
    <citation type="submission" date="2016-06" db="UniProtKB">
        <authorList>
            <consortium name="WormBaseParasite"/>
        </authorList>
    </citation>
    <scope>IDENTIFICATION</scope>
</reference>
<dbReference type="Pfam" id="PF16399">
    <property type="entry name" value="Aquarius_N_1st"/>
    <property type="match status" value="1"/>
</dbReference>
<dbReference type="WBParaSite" id="TCNE_0000612901-mRNA-1">
    <property type="protein sequence ID" value="TCNE_0000612901-mRNA-1"/>
    <property type="gene ID" value="TCNE_0000612901"/>
</dbReference>
<dbReference type="CDD" id="cd18808">
    <property type="entry name" value="SF1_C_Upf1"/>
    <property type="match status" value="1"/>
</dbReference>
<feature type="domain" description="RNA helicase aquarius N-terminal" evidence="5">
    <location>
        <begin position="90"/>
        <end position="480"/>
    </location>
</feature>
<dbReference type="EMBL" id="UYWY01019443">
    <property type="protein sequence ID" value="VDM37422.1"/>
    <property type="molecule type" value="Genomic_DNA"/>
</dbReference>
<dbReference type="Gene3D" id="3.40.50.300">
    <property type="entry name" value="P-loop containing nucleotide triphosphate hydrolases"/>
    <property type="match status" value="2"/>
</dbReference>
<gene>
    <name evidence="8" type="ORF">TCNE_LOCUS6129</name>
</gene>
<feature type="region of interest" description="Disordered" evidence="2">
    <location>
        <begin position="1469"/>
        <end position="1512"/>
    </location>
</feature>
<evidence type="ECO:0000313" key="9">
    <source>
        <dbReference type="Proteomes" id="UP000050794"/>
    </source>
</evidence>
<accession>A0A183UCA9</accession>
<keyword evidence="1" id="KW-0508">mRNA splicing</keyword>
<comment type="subcellular location">
    <subcellularLocation>
        <location evidence="1">Nucleus</location>
    </subcellularLocation>
</comment>
<dbReference type="Proteomes" id="UP000050794">
    <property type="component" value="Unassembled WGS sequence"/>
</dbReference>
<dbReference type="GO" id="GO:0071013">
    <property type="term" value="C:catalytic step 2 spliceosome"/>
    <property type="evidence" value="ECO:0007669"/>
    <property type="project" value="TreeGrafter"/>
</dbReference>
<keyword evidence="1" id="KW-0507">mRNA processing</keyword>
<dbReference type="PANTHER" id="PTHR10887">
    <property type="entry name" value="DNA2/NAM7 HELICASE FAMILY"/>
    <property type="match status" value="1"/>
</dbReference>
<sequence length="1512" mass="174858">MAPWAGILPAEKLNGATQDFFDFESRAASKEITGFVYGHQFDEMSKKNETGKGGTVVTVRAIQNDKLTEIEAISHKPLRCWSSRENGSLQIALQYWATYTSSHRPFDASLIDRLYNDELLANFFDQRRVVMLEFSQYLEQYLWPNFDASHASVQHVMSIVVMINEKFRERIPAWRCIVTNPHHFAGFFHRVLQLAVSSDNELSTLEQSALIAFLVNCFNSVEVDIVRSQITKIVSLPIWINLLPAQREDLFEANPKLRKYWNRMEAKMSEKSEEERETFKFERTFLWNLLNKFKNTLDSLEDEDKDVEMEAVHYLERCLELFIDLEALLTTRRFFNALLHASNVITHCTLSSLISSEVGALFCQLLSMLKFYSRFEIDDVTGEPLTDGQMTDRHYAHVIKLQKAAFKYFRDSMPNFFLLNVSAVDTRKALIKQFDSMNEDDLYKFAEYLHLVEERGSVVTQIPYSKKYLIEMITLHCERRLNQLQQLNDQPLYPTEKVIWDENLVPYDQYNGDGVLALNKLNLQFLTFHDYLLRNFNLFQMESTYEIRQDIEDTVFRMKPWAHETDPNETVWGGWARMALPINSFQMVEVAKPLIGEKSPAVVKADITIALPKRSDLRFEWEGLRKHDVCFLLTCRPTAAFGTKYDVQKPFKEQIRIVHVRGCELEGILDATGNVIEEYAAYEKKPLLEGDSRTYRVWLDQNQYRLDTDEYGDRAVDEVYYSFNLIIRRDPKTNNFKAVLATIRQLLNTECVVPDWLHDLILGYGEPNAAHYKTMINAVPSIDFCDTFLSYKHLVASFPNQKVVTACSDDEKLVPPFRLTFNELEPQHGVDVSARDSSIVVEPYVIPSRGPYPHVEPRKNTIHFTPAQIEAIKSGMQPGLTIVVGPPGTGKTDVAVQIISNIYHNWPEQRTLIVTHSNQALNQLFEKIIALDVDERHLLRMGHGEEALETEKDFSRYGRVNYVLKTRLELLKEVEKLQRSLEISGDVAYTCETAGHFFLYQVFARWEKFESDVARSAHNAYPSPESVAEYFPFSKFFEDVPPPLFKGVSFDEDWEIAEGCWRYIRSIFTQLEEFRSFELLRSGRDRTDYLLVKEAKIIAMTCTHAALRRKELVELGFRYDNILMEEAAQILEVETFIPLLLQNPQDGRSRLKRWIMIGDHHQLPPVVQNVAFQKYSNMEQSLFSRFVRLGVPHIQLDRQGRSRSEIAALYNWRYRNLGNLPHVEALECFQTVNAGFVFNYQLIDVPDFNGIGETTPSPYFYQNLGEAEYAVALFIYMRILGYPAEKISIITTYNGQASLLRDVVERRCAENPLIGVPHKISTVDKYQGQQNDYIILSLVRTRNIGHIRDVRRLVVALSRARLGLYVLGRADLYRNCFEITPAFQKLCLHPTKLLIVPNETFPTSRKLGMPPPMQPIEIQDTTHMSTFVHQFYMSNMQQMKASYKEHMKDYFDARQAAIDAHLAAEAAARAAEAAKTEEQKGVPEPTEMEAEETEITFESMDFERQDPEKLGQ</sequence>
<evidence type="ECO:0000313" key="10">
    <source>
        <dbReference type="WBParaSite" id="TCNE_0000612901-mRNA-1"/>
    </source>
</evidence>
<feature type="domain" description="DNA2/NAM7 helicase-like C-terminal" evidence="4">
    <location>
        <begin position="1178"/>
        <end position="1370"/>
    </location>
</feature>
<dbReference type="Pfam" id="PF13087">
    <property type="entry name" value="AAA_12"/>
    <property type="match status" value="1"/>
</dbReference>
<dbReference type="GO" id="GO:0004386">
    <property type="term" value="F:helicase activity"/>
    <property type="evidence" value="ECO:0007669"/>
    <property type="project" value="InterPro"/>
</dbReference>
<dbReference type="Pfam" id="PF13086">
    <property type="entry name" value="AAA_11"/>
    <property type="match status" value="1"/>
</dbReference>